<organism evidence="3 4">
    <name type="scientific">Flavobacterium magnum</name>
    <dbReference type="NCBI Taxonomy" id="2162713"/>
    <lineage>
        <taxon>Bacteria</taxon>
        <taxon>Pseudomonadati</taxon>
        <taxon>Bacteroidota</taxon>
        <taxon>Flavobacteriia</taxon>
        <taxon>Flavobacteriales</taxon>
        <taxon>Flavobacteriaceae</taxon>
        <taxon>Flavobacterium</taxon>
    </lineage>
</organism>
<feature type="signal peptide" evidence="1">
    <location>
        <begin position="1"/>
        <end position="18"/>
    </location>
</feature>
<dbReference type="KEGG" id="fmg:HYN48_11895"/>
<accession>A0A2S0RGS9</accession>
<feature type="chain" id="PRO_5015603816" description="DUF5723 domain-containing protein" evidence="1">
    <location>
        <begin position="19"/>
        <end position="445"/>
    </location>
</feature>
<dbReference type="RefSeq" id="WP_108371994.1">
    <property type="nucleotide sequence ID" value="NZ_CP028811.1"/>
</dbReference>
<reference evidence="3 4" key="1">
    <citation type="submission" date="2018-04" db="EMBL/GenBank/DDBJ databases">
        <title>Genome sequencing of Flavobacterium sp. HYN0048.</title>
        <authorList>
            <person name="Yi H."/>
            <person name="Baek C."/>
        </authorList>
    </citation>
    <scope>NUCLEOTIDE SEQUENCE [LARGE SCALE GENOMIC DNA]</scope>
    <source>
        <strain evidence="3 4">HYN0048</strain>
    </source>
</reference>
<dbReference type="Proteomes" id="UP000244193">
    <property type="component" value="Chromosome"/>
</dbReference>
<dbReference type="EMBL" id="CP028811">
    <property type="protein sequence ID" value="AWA30729.1"/>
    <property type="molecule type" value="Genomic_DNA"/>
</dbReference>
<evidence type="ECO:0000313" key="3">
    <source>
        <dbReference type="EMBL" id="AWA30729.1"/>
    </source>
</evidence>
<dbReference type="Pfam" id="PF18990">
    <property type="entry name" value="DUF5723"/>
    <property type="match status" value="1"/>
</dbReference>
<evidence type="ECO:0000256" key="1">
    <source>
        <dbReference type="SAM" id="SignalP"/>
    </source>
</evidence>
<feature type="domain" description="DUF5723" evidence="2">
    <location>
        <begin position="49"/>
        <end position="421"/>
    </location>
</feature>
<gene>
    <name evidence="3" type="ORF">HYN48_11895</name>
</gene>
<dbReference type="AlphaFoldDB" id="A0A2S0RGS9"/>
<sequence>MRKITLLLCAFLALPAVAQEHFAGLATSKRVGILNGNMNPSEFANLGNRFEVQIFGLSVSASSNKVGFSDLVGGEDLETLIFAGKEPVDFTTNAEIALPGFAFKAWGWGFGIAASGHITANVIDVNSDFGRAVTDNSLDATTAAAIINNTGNQRVNATVWGEVGFSAARKIYENEKHRFGGGVTLKLLFPGSYANMGAGNFSGDISYATGNPVLTNGQARINLAYSGNFADSFTDSSDYTSSLFGQLKGMATDIGFDYQWKSGSSYKLKVGASIRNIGSMTFKSDDNKSTNYELDMAPGESLDLAEFDNAESLSDVEAVLLSHPEIFTETSETTDFKVKLPTVFNFYADYNIVPKLNLTLFLQQKMNKDDKNNQVASQNIFALTPRVNLGFFEAFLPVSFNEISDTQAGIGFRLSGFYLGSNSILTALGDGKQADAYFGYRFGFL</sequence>
<evidence type="ECO:0000313" key="4">
    <source>
        <dbReference type="Proteomes" id="UP000244193"/>
    </source>
</evidence>
<protein>
    <recommendedName>
        <fullName evidence="2">DUF5723 domain-containing protein</fullName>
    </recommendedName>
</protein>
<proteinExistence type="predicted"/>
<dbReference type="OrthoDB" id="9805336at2"/>
<evidence type="ECO:0000259" key="2">
    <source>
        <dbReference type="Pfam" id="PF18990"/>
    </source>
</evidence>
<name>A0A2S0RGS9_9FLAO</name>
<keyword evidence="1" id="KW-0732">Signal</keyword>
<dbReference type="InterPro" id="IPR043781">
    <property type="entry name" value="DUF5723"/>
</dbReference>
<keyword evidence="4" id="KW-1185">Reference proteome</keyword>